<name>A0A9Q9EJE8_9PEZI</name>
<protein>
    <submittedName>
        <fullName evidence="1">Uncharacterized protein</fullName>
    </submittedName>
</protein>
<keyword evidence="2" id="KW-1185">Reference proteome</keyword>
<evidence type="ECO:0000313" key="2">
    <source>
        <dbReference type="Proteomes" id="UP001056384"/>
    </source>
</evidence>
<dbReference type="Proteomes" id="UP001056384">
    <property type="component" value="Chromosome 3"/>
</dbReference>
<gene>
    <name evidence="1" type="ORF">Slin15195_G045770</name>
</gene>
<accession>A0A9Q9EJE8</accession>
<organism evidence="1 2">
    <name type="scientific">Septoria linicola</name>
    <dbReference type="NCBI Taxonomy" id="215465"/>
    <lineage>
        <taxon>Eukaryota</taxon>
        <taxon>Fungi</taxon>
        <taxon>Dikarya</taxon>
        <taxon>Ascomycota</taxon>
        <taxon>Pezizomycotina</taxon>
        <taxon>Dothideomycetes</taxon>
        <taxon>Dothideomycetidae</taxon>
        <taxon>Mycosphaerellales</taxon>
        <taxon>Mycosphaerellaceae</taxon>
        <taxon>Septoria</taxon>
    </lineage>
</organism>
<reference evidence="1" key="1">
    <citation type="submission" date="2022-06" db="EMBL/GenBank/DDBJ databases">
        <title>Complete genome sequences of two strains of the flax pathogen Septoria linicola.</title>
        <authorList>
            <person name="Lapalu N."/>
            <person name="Simon A."/>
            <person name="Demenou B."/>
            <person name="Paumier D."/>
            <person name="Guillot M.-P."/>
            <person name="Gout L."/>
            <person name="Valade R."/>
        </authorList>
    </citation>
    <scope>NUCLEOTIDE SEQUENCE</scope>
    <source>
        <strain evidence="1">SE15195</strain>
    </source>
</reference>
<dbReference type="AlphaFoldDB" id="A0A9Q9EJE8"/>
<evidence type="ECO:0000313" key="1">
    <source>
        <dbReference type="EMBL" id="USW51258.1"/>
    </source>
</evidence>
<proteinExistence type="predicted"/>
<sequence>MKLLNYLAAATCTSSFPPCPKESYTHRWSPEISLSFYRGANCTDAIADFGISPPKKQRSDVIKYGYGWCSSLEDKEGFSFVRFQDPPASYRIRGRSDLTPGIPNHNKTQAVLDMAFWQASPGDASVGAADRCEPWPYPMNISQATISNVYVDHFMECGPECYLGDEDVNAWYFRGFREEWYKEPGLGCRCLSPYTAKDVDTFEGKLPECVRTVSWD</sequence>
<dbReference type="EMBL" id="CP099420">
    <property type="protein sequence ID" value="USW51258.1"/>
    <property type="molecule type" value="Genomic_DNA"/>
</dbReference>